<reference evidence="1" key="1">
    <citation type="submission" date="2018-11" db="EMBL/GenBank/DDBJ databases">
        <title>The sequence and de novo assembly of Larimichthys crocea genome using PacBio and Hi-C technologies.</title>
        <authorList>
            <person name="Xu P."/>
            <person name="Chen B."/>
            <person name="Zhou Z."/>
            <person name="Ke Q."/>
            <person name="Wu Y."/>
            <person name="Bai H."/>
            <person name="Pu F."/>
        </authorList>
    </citation>
    <scope>NUCLEOTIDE SEQUENCE</scope>
    <source>
        <tissue evidence="1">Muscle</tissue>
    </source>
</reference>
<name>A0ACD3QZG9_LARCR</name>
<evidence type="ECO:0000313" key="2">
    <source>
        <dbReference type="Proteomes" id="UP000793456"/>
    </source>
</evidence>
<protein>
    <submittedName>
        <fullName evidence="1">Uncharacterized protein</fullName>
    </submittedName>
</protein>
<gene>
    <name evidence="1" type="ORF">E3U43_017488</name>
</gene>
<keyword evidence="2" id="KW-1185">Reference proteome</keyword>
<dbReference type="EMBL" id="CM011685">
    <property type="protein sequence ID" value="TMS12530.1"/>
    <property type="molecule type" value="Genomic_DNA"/>
</dbReference>
<proteinExistence type="predicted"/>
<dbReference type="Proteomes" id="UP000793456">
    <property type="component" value="Chromosome XII"/>
</dbReference>
<accession>A0ACD3QZG9</accession>
<sequence length="261" mass="28842">MDDNSHNVSNVKVAVRVRPMNRRVSNMPFKIKCSNGKCDDTRASIPALTRRYSAVSAFKKPSTVEKELKTKCVVEMEGNQTVLHPAITSMNKGDPRFFRGLDHITQSSSGDGGPLWNMHENRLWKYGMVFAYDHCFWSMDESQKDKFAGQDVVFQCLGDSLLDNAFMGYNACIFAYGQTGSGKSYTMMGSAEQPWSDPSALQLPVQQDCAGGPGGGELHCGGLLHGDLQREGPRPARPQRDIESLMSEGNKSRTVAATKYE</sequence>
<organism evidence="1 2">
    <name type="scientific">Larimichthys crocea</name>
    <name type="common">Large yellow croaker</name>
    <name type="synonym">Pseudosciaena crocea</name>
    <dbReference type="NCBI Taxonomy" id="215358"/>
    <lineage>
        <taxon>Eukaryota</taxon>
        <taxon>Metazoa</taxon>
        <taxon>Chordata</taxon>
        <taxon>Craniata</taxon>
        <taxon>Vertebrata</taxon>
        <taxon>Euteleostomi</taxon>
        <taxon>Actinopterygii</taxon>
        <taxon>Neopterygii</taxon>
        <taxon>Teleostei</taxon>
        <taxon>Neoteleostei</taxon>
        <taxon>Acanthomorphata</taxon>
        <taxon>Eupercaria</taxon>
        <taxon>Sciaenidae</taxon>
        <taxon>Larimichthys</taxon>
    </lineage>
</organism>
<evidence type="ECO:0000313" key="1">
    <source>
        <dbReference type="EMBL" id="TMS12530.1"/>
    </source>
</evidence>
<comment type="caution">
    <text evidence="1">The sequence shown here is derived from an EMBL/GenBank/DDBJ whole genome shotgun (WGS) entry which is preliminary data.</text>
</comment>